<dbReference type="EMBL" id="CP036298">
    <property type="protein sequence ID" value="QDV21797.1"/>
    <property type="molecule type" value="Genomic_DNA"/>
</dbReference>
<protein>
    <recommendedName>
        <fullName evidence="3">Protein HflK</fullName>
    </recommendedName>
</protein>
<dbReference type="AlphaFoldDB" id="A0A518FZK7"/>
<keyword evidence="3" id="KW-0812">Transmembrane</keyword>
<evidence type="ECO:0000259" key="4">
    <source>
        <dbReference type="SMART" id="SM00244"/>
    </source>
</evidence>
<gene>
    <name evidence="5" type="primary">hflK</name>
    <name evidence="5" type="ORF">Q31a_00760</name>
</gene>
<dbReference type="Proteomes" id="UP000318017">
    <property type="component" value="Chromosome"/>
</dbReference>
<dbReference type="KEGG" id="ahel:Q31a_00760"/>
<dbReference type="PANTHER" id="PTHR42911">
    <property type="entry name" value="MODULATOR OF FTSH PROTEASE HFLC"/>
    <property type="match status" value="1"/>
</dbReference>
<comment type="similarity">
    <text evidence="2 3">Belongs to the band 7/mec-2 family. HflK subfamily.</text>
</comment>
<evidence type="ECO:0000256" key="2">
    <source>
        <dbReference type="ARBA" id="ARBA00006971"/>
    </source>
</evidence>
<dbReference type="Gene3D" id="3.30.479.30">
    <property type="entry name" value="Band 7 domain"/>
    <property type="match status" value="1"/>
</dbReference>
<sequence length="331" mass="37179">MARDNFSNFDFDLNGKSPQQIAGGALLIFGLVVIAYVVWSAAYVVDAHEQAVVLRFGKYHTTAPPGLRFKLPGIDQRVLVDMSEKSMKLPWGYNERSNTDFPSEGSRSDDRSLILTGDLYAAVVEWNVFWRVTEPEKFIFSFNEQHVNRVLLAVARSTMHRIVGDYSADETLTVKREEIALQALSEMKDALVLYDAGIEITNLQLQRVTPPDSVKPSFDAVNASIQEKGQLVYEATRERNSILPMARAQADKLVREAEGYSSRRLSEAQGEISALLAKYESYKLAPEITRQRMYLETMERVFATAGRKLILDEQLKGLVPLMQIGQPAANP</sequence>
<organism evidence="5 6">
    <name type="scientific">Aureliella helgolandensis</name>
    <dbReference type="NCBI Taxonomy" id="2527968"/>
    <lineage>
        <taxon>Bacteria</taxon>
        <taxon>Pseudomonadati</taxon>
        <taxon>Planctomycetota</taxon>
        <taxon>Planctomycetia</taxon>
        <taxon>Pirellulales</taxon>
        <taxon>Pirellulaceae</taxon>
        <taxon>Aureliella</taxon>
    </lineage>
</organism>
<dbReference type="GO" id="GO:0016020">
    <property type="term" value="C:membrane"/>
    <property type="evidence" value="ECO:0007669"/>
    <property type="project" value="UniProtKB-SubCell"/>
</dbReference>
<dbReference type="GO" id="GO:0008233">
    <property type="term" value="F:peptidase activity"/>
    <property type="evidence" value="ECO:0007669"/>
    <property type="project" value="UniProtKB-KW"/>
</dbReference>
<keyword evidence="3" id="KW-0472">Membrane</keyword>
<dbReference type="CDD" id="cd03404">
    <property type="entry name" value="SPFH_HflK"/>
    <property type="match status" value="1"/>
</dbReference>
<evidence type="ECO:0000313" key="6">
    <source>
        <dbReference type="Proteomes" id="UP000318017"/>
    </source>
</evidence>
<dbReference type="OrthoDB" id="9779595at2"/>
<dbReference type="SMART" id="SM00244">
    <property type="entry name" value="PHB"/>
    <property type="match status" value="1"/>
</dbReference>
<keyword evidence="3" id="KW-1133">Transmembrane helix</keyword>
<reference evidence="5 6" key="1">
    <citation type="submission" date="2019-02" db="EMBL/GenBank/DDBJ databases">
        <title>Deep-cultivation of Planctomycetes and their phenomic and genomic characterization uncovers novel biology.</title>
        <authorList>
            <person name="Wiegand S."/>
            <person name="Jogler M."/>
            <person name="Boedeker C."/>
            <person name="Pinto D."/>
            <person name="Vollmers J."/>
            <person name="Rivas-Marin E."/>
            <person name="Kohn T."/>
            <person name="Peeters S.H."/>
            <person name="Heuer A."/>
            <person name="Rast P."/>
            <person name="Oberbeckmann S."/>
            <person name="Bunk B."/>
            <person name="Jeske O."/>
            <person name="Meyerdierks A."/>
            <person name="Storesund J.E."/>
            <person name="Kallscheuer N."/>
            <person name="Luecker S."/>
            <person name="Lage O.M."/>
            <person name="Pohl T."/>
            <person name="Merkel B.J."/>
            <person name="Hornburger P."/>
            <person name="Mueller R.-W."/>
            <person name="Bruemmer F."/>
            <person name="Labrenz M."/>
            <person name="Spormann A.M."/>
            <person name="Op den Camp H."/>
            <person name="Overmann J."/>
            <person name="Amann R."/>
            <person name="Jetten M.S.M."/>
            <person name="Mascher T."/>
            <person name="Medema M.H."/>
            <person name="Devos D.P."/>
            <person name="Kaster A.-K."/>
            <person name="Ovreas L."/>
            <person name="Rohde M."/>
            <person name="Galperin M.Y."/>
            <person name="Jogler C."/>
        </authorList>
    </citation>
    <scope>NUCLEOTIDE SEQUENCE [LARGE SCALE GENOMIC DNA]</scope>
    <source>
        <strain evidence="5 6">Q31a</strain>
    </source>
</reference>
<dbReference type="InterPro" id="IPR010201">
    <property type="entry name" value="HflK"/>
</dbReference>
<evidence type="ECO:0000256" key="1">
    <source>
        <dbReference type="ARBA" id="ARBA00004167"/>
    </source>
</evidence>
<comment type="subunit">
    <text evidence="3">HflC and HflK may interact to form a multimeric complex.</text>
</comment>
<keyword evidence="5" id="KW-0378">Hydrolase</keyword>
<evidence type="ECO:0000256" key="3">
    <source>
        <dbReference type="RuleBase" id="RU364113"/>
    </source>
</evidence>
<dbReference type="RefSeq" id="WP_145072479.1">
    <property type="nucleotide sequence ID" value="NZ_CP036298.1"/>
</dbReference>
<accession>A0A518FZK7</accession>
<proteinExistence type="inferred from homology"/>
<dbReference type="InterPro" id="IPR036013">
    <property type="entry name" value="Band_7/SPFH_dom_sf"/>
</dbReference>
<evidence type="ECO:0000313" key="5">
    <source>
        <dbReference type="EMBL" id="QDV21797.1"/>
    </source>
</evidence>
<dbReference type="GO" id="GO:0006508">
    <property type="term" value="P:proteolysis"/>
    <property type="evidence" value="ECO:0007669"/>
    <property type="project" value="UniProtKB-KW"/>
</dbReference>
<dbReference type="PANTHER" id="PTHR42911:SF2">
    <property type="entry name" value="PROHIBITIN FAMILY PROTEIN"/>
    <property type="match status" value="1"/>
</dbReference>
<comment type="subcellular location">
    <subcellularLocation>
        <location evidence="1">Membrane</location>
        <topology evidence="1">Single-pass membrane protein</topology>
    </subcellularLocation>
</comment>
<dbReference type="NCBIfam" id="TIGR01933">
    <property type="entry name" value="hflK"/>
    <property type="match status" value="1"/>
</dbReference>
<dbReference type="Pfam" id="PF01145">
    <property type="entry name" value="Band_7"/>
    <property type="match status" value="1"/>
</dbReference>
<feature type="transmembrane region" description="Helical" evidence="3">
    <location>
        <begin position="21"/>
        <end position="45"/>
    </location>
</feature>
<dbReference type="InterPro" id="IPR001107">
    <property type="entry name" value="Band_7"/>
</dbReference>
<keyword evidence="6" id="KW-1185">Reference proteome</keyword>
<keyword evidence="5" id="KW-0645">Protease</keyword>
<name>A0A518FZK7_9BACT</name>
<feature type="domain" description="Band 7" evidence="4">
    <location>
        <begin position="40"/>
        <end position="222"/>
    </location>
</feature>
<dbReference type="SUPFAM" id="SSF117892">
    <property type="entry name" value="Band 7/SPFH domain"/>
    <property type="match status" value="1"/>
</dbReference>
<comment type="function">
    <text evidence="3">HflC and HflK could encode or regulate a protease.</text>
</comment>